<dbReference type="PANTHER" id="PTHR47326:SF1">
    <property type="entry name" value="HTH PSQ-TYPE DOMAIN-CONTAINING PROTEIN"/>
    <property type="match status" value="1"/>
</dbReference>
<dbReference type="Gene3D" id="3.30.420.10">
    <property type="entry name" value="Ribonuclease H-like superfamily/Ribonuclease H"/>
    <property type="match status" value="1"/>
</dbReference>
<dbReference type="PaxDb" id="67767-A0A0J7KKI3"/>
<evidence type="ECO:0000313" key="3">
    <source>
        <dbReference type="Proteomes" id="UP000036403"/>
    </source>
</evidence>
<accession>A0A0J7KKI3</accession>
<dbReference type="Pfam" id="PF13412">
    <property type="entry name" value="HTH_24"/>
    <property type="match status" value="1"/>
</dbReference>
<evidence type="ECO:0000259" key="1">
    <source>
        <dbReference type="Pfam" id="PF16087"/>
    </source>
</evidence>
<protein>
    <submittedName>
        <fullName evidence="2">Transposable element tc3 transposase</fullName>
    </submittedName>
</protein>
<organism evidence="2 3">
    <name type="scientific">Lasius niger</name>
    <name type="common">Black garden ant</name>
    <dbReference type="NCBI Taxonomy" id="67767"/>
    <lineage>
        <taxon>Eukaryota</taxon>
        <taxon>Metazoa</taxon>
        <taxon>Ecdysozoa</taxon>
        <taxon>Arthropoda</taxon>
        <taxon>Hexapoda</taxon>
        <taxon>Insecta</taxon>
        <taxon>Pterygota</taxon>
        <taxon>Neoptera</taxon>
        <taxon>Endopterygota</taxon>
        <taxon>Hymenoptera</taxon>
        <taxon>Apocrita</taxon>
        <taxon>Aculeata</taxon>
        <taxon>Formicoidea</taxon>
        <taxon>Formicidae</taxon>
        <taxon>Formicinae</taxon>
        <taxon>Lasius</taxon>
        <taxon>Lasius</taxon>
    </lineage>
</organism>
<dbReference type="Proteomes" id="UP000036403">
    <property type="component" value="Unassembled WGS sequence"/>
</dbReference>
<dbReference type="InterPro" id="IPR036397">
    <property type="entry name" value="RNaseH_sf"/>
</dbReference>
<dbReference type="Pfam" id="PF16087">
    <property type="entry name" value="DUF4817"/>
    <property type="match status" value="1"/>
</dbReference>
<sequence>MLMIYGECRQNAMQAAALYAARFPDRRHFGRKVFTRLANRLRTTGNVKPEPRQQKQDVLVNNEDMSVDVLAAVTENPHVSTRDIARDRGISQSSVSRILRKNKFHPYRISLLQELSQHDFNMRIQFCTWAQNKLEEDPGFFRFVLWSDEATFKSDGTINRHNLHYWNEVNPHWMRTVDYQHRWSVNVWAGIIGVRLIGPFFFEESLTTE</sequence>
<keyword evidence="3" id="KW-1185">Reference proteome</keyword>
<dbReference type="GO" id="GO:0003676">
    <property type="term" value="F:nucleic acid binding"/>
    <property type="evidence" value="ECO:0007669"/>
    <property type="project" value="InterPro"/>
</dbReference>
<comment type="caution">
    <text evidence="2">The sequence shown here is derived from an EMBL/GenBank/DDBJ whole genome shotgun (WGS) entry which is preliminary data.</text>
</comment>
<dbReference type="PANTHER" id="PTHR47326">
    <property type="entry name" value="TRANSPOSABLE ELEMENT TC3 TRANSPOSASE-LIKE PROTEIN"/>
    <property type="match status" value="1"/>
</dbReference>
<dbReference type="Gene3D" id="1.10.10.60">
    <property type="entry name" value="Homeodomain-like"/>
    <property type="match status" value="1"/>
</dbReference>
<evidence type="ECO:0000313" key="2">
    <source>
        <dbReference type="EMBL" id="KMQ90923.1"/>
    </source>
</evidence>
<feature type="non-terminal residue" evidence="2">
    <location>
        <position position="209"/>
    </location>
</feature>
<feature type="domain" description="DUF4817" evidence="1">
    <location>
        <begin position="1"/>
        <end position="47"/>
    </location>
</feature>
<name>A0A0J7KKI3_LASNI</name>
<dbReference type="STRING" id="67767.A0A0J7KKI3"/>
<dbReference type="EMBL" id="LBMM01006110">
    <property type="protein sequence ID" value="KMQ90923.1"/>
    <property type="molecule type" value="Genomic_DNA"/>
</dbReference>
<dbReference type="InterPro" id="IPR032135">
    <property type="entry name" value="DUF4817"/>
</dbReference>
<dbReference type="OrthoDB" id="9986793at2759"/>
<gene>
    <name evidence="2" type="ORF">RF55_9265</name>
</gene>
<dbReference type="AlphaFoldDB" id="A0A0J7KKI3"/>
<reference evidence="2 3" key="1">
    <citation type="submission" date="2015-04" db="EMBL/GenBank/DDBJ databases">
        <title>Lasius niger genome sequencing.</title>
        <authorList>
            <person name="Konorov E.A."/>
            <person name="Nikitin M.A."/>
            <person name="Kirill M.V."/>
            <person name="Chang P."/>
        </authorList>
    </citation>
    <scope>NUCLEOTIDE SEQUENCE [LARGE SCALE GENOMIC DNA]</scope>
    <source>
        <tissue evidence="2">Whole</tissue>
    </source>
</reference>
<proteinExistence type="predicted"/>